<dbReference type="AlphaFoldDB" id="A0ABD5R277"/>
<proteinExistence type="predicted"/>
<evidence type="ECO:0000313" key="5">
    <source>
        <dbReference type="Proteomes" id="UP001596118"/>
    </source>
</evidence>
<dbReference type="InterPro" id="IPR000914">
    <property type="entry name" value="SBP_5_dom"/>
</dbReference>
<name>A0ABD5R277_9EURY</name>
<dbReference type="PANTHER" id="PTHR30290:SF38">
    <property type="entry name" value="D,D-DIPEPTIDE-BINDING PERIPLASMIC PROTEIN DDPA-RELATED"/>
    <property type="match status" value="1"/>
</dbReference>
<dbReference type="PANTHER" id="PTHR30290">
    <property type="entry name" value="PERIPLASMIC BINDING COMPONENT OF ABC TRANSPORTER"/>
    <property type="match status" value="1"/>
</dbReference>
<feature type="compositionally biased region" description="Gly residues" evidence="2">
    <location>
        <begin position="30"/>
        <end position="42"/>
    </location>
</feature>
<evidence type="ECO:0000313" key="4">
    <source>
        <dbReference type="EMBL" id="MFC5278944.1"/>
    </source>
</evidence>
<dbReference type="SUPFAM" id="SSF53850">
    <property type="entry name" value="Periplasmic binding protein-like II"/>
    <property type="match status" value="2"/>
</dbReference>
<organism evidence="4 5">
    <name type="scientific">Halorubrum rubrum</name>
    <dbReference type="NCBI Taxonomy" id="1126240"/>
    <lineage>
        <taxon>Archaea</taxon>
        <taxon>Methanobacteriati</taxon>
        <taxon>Methanobacteriota</taxon>
        <taxon>Stenosarchaea group</taxon>
        <taxon>Halobacteria</taxon>
        <taxon>Halobacteriales</taxon>
        <taxon>Haloferacaceae</taxon>
        <taxon>Halorubrum</taxon>
    </lineage>
</organism>
<evidence type="ECO:0000256" key="2">
    <source>
        <dbReference type="SAM" id="MobiDB-lite"/>
    </source>
</evidence>
<gene>
    <name evidence="4" type="ORF">ACFPM1_09280</name>
</gene>
<dbReference type="InterPro" id="IPR039424">
    <property type="entry name" value="SBP_5"/>
</dbReference>
<dbReference type="EMBL" id="JBHSKY010000008">
    <property type="protein sequence ID" value="MFC5278944.1"/>
    <property type="molecule type" value="Genomic_DNA"/>
</dbReference>
<reference evidence="4 5" key="1">
    <citation type="journal article" date="2019" name="Int. J. Syst. Evol. Microbiol.">
        <title>The Global Catalogue of Microorganisms (GCM) 10K type strain sequencing project: providing services to taxonomists for standard genome sequencing and annotation.</title>
        <authorList>
            <consortium name="The Broad Institute Genomics Platform"/>
            <consortium name="The Broad Institute Genome Sequencing Center for Infectious Disease"/>
            <person name="Wu L."/>
            <person name="Ma J."/>
        </authorList>
    </citation>
    <scope>NUCLEOTIDE SEQUENCE [LARGE SCALE GENOMIC DNA]</scope>
    <source>
        <strain evidence="4 5">CGMCC 1.12124</strain>
    </source>
</reference>
<dbReference type="Pfam" id="PF00496">
    <property type="entry name" value="SBP_bac_5"/>
    <property type="match status" value="1"/>
</dbReference>
<dbReference type="Gene3D" id="3.10.105.10">
    <property type="entry name" value="Dipeptide-binding Protein, Domain 3"/>
    <property type="match status" value="2"/>
</dbReference>
<dbReference type="CDD" id="cd00995">
    <property type="entry name" value="PBP2_NikA_DppA_OppA_like"/>
    <property type="match status" value="1"/>
</dbReference>
<evidence type="ECO:0000256" key="1">
    <source>
        <dbReference type="ARBA" id="ARBA00022729"/>
    </source>
</evidence>
<dbReference type="PROSITE" id="PS51257">
    <property type="entry name" value="PROKAR_LIPOPROTEIN"/>
    <property type="match status" value="1"/>
</dbReference>
<sequence length="660" mass="71962">MSQDKRFDIERGTTPRRRFIQIAGATGIAGLAGCGGQSGDGGGGDDGDGGGGDGGGGDDGDGGGGDGGGDAASIETRFWDEWPVETKGVDVNDEAIQFEYTAVEGETVPEVDTHFAQDETPWMREFALEVQESMNELGVPVNLINVQPSTRYGEFWRADVGHPVPITMNLHGPDPQRGLDPNPFLMRAHPETGGNYYNYKNDEVTELLDEQASTIGDQEARAEICHEVAQLLNEDAYLIAANFPEVITVANTADWEGYVPTPGNGTTRDSFIWTQVNLQPQGDSTTWVKGVTSGMQGTNLPFSSGGQEEKRLLNVYDGLFDASPELEIVPALATNADVVDDTTVEMDLREGVEWHDGESFGPNDVKFSVEFYQENNAPQQAAFIRTIDTVEVLSESGGGRVRFNLTEPDAAFLTQRVVRSAIIPEHRWSDVDSPSEYNPDNPVGTGPFSFVNWEQGSELRLEKHENNWMWDDDVREELLGDYFVPGDGIDEMVHANVGNVSTLIGAMQSGDIDAIGTTVSNQQADRAAGASGVEKQTARNYVPTDVHLSHLVPLFRDKTFRVALSHAFDKEGFVENTLGGRGEAIEGQNLLTPLLTPYHGETEPYEYDVEGARTMLQQAGYTFDGDDNLVWPEGDAWDAFAERVENGHASRTDLDQADFS</sequence>
<dbReference type="Gene3D" id="3.40.190.10">
    <property type="entry name" value="Periplasmic binding protein-like II"/>
    <property type="match status" value="1"/>
</dbReference>
<accession>A0ABD5R277</accession>
<dbReference type="Proteomes" id="UP001596118">
    <property type="component" value="Unassembled WGS sequence"/>
</dbReference>
<feature type="region of interest" description="Disordered" evidence="2">
    <location>
        <begin position="29"/>
        <end position="73"/>
    </location>
</feature>
<protein>
    <submittedName>
        <fullName evidence="4">ABC transporter substrate-binding protein</fullName>
    </submittedName>
</protein>
<keyword evidence="1" id="KW-0732">Signal</keyword>
<dbReference type="RefSeq" id="WP_256413040.1">
    <property type="nucleotide sequence ID" value="NZ_JANHDM010000015.1"/>
</dbReference>
<evidence type="ECO:0000259" key="3">
    <source>
        <dbReference type="Pfam" id="PF00496"/>
    </source>
</evidence>
<keyword evidence="5" id="KW-1185">Reference proteome</keyword>
<feature type="domain" description="Solute-binding protein family 5" evidence="3">
    <location>
        <begin position="327"/>
        <end position="627"/>
    </location>
</feature>
<comment type="caution">
    <text evidence="4">The sequence shown here is derived from an EMBL/GenBank/DDBJ whole genome shotgun (WGS) entry which is preliminary data.</text>
</comment>